<keyword evidence="4" id="KW-1185">Reference proteome</keyword>
<dbReference type="FunFam" id="1.25.40.10:FF:000442">
    <property type="entry name" value="Pentatricopeptide repeat-containing protein At3g49710"/>
    <property type="match status" value="1"/>
</dbReference>
<dbReference type="PANTHER" id="PTHR47926">
    <property type="entry name" value="PENTATRICOPEPTIDE REPEAT-CONTAINING PROTEIN"/>
    <property type="match status" value="1"/>
</dbReference>
<feature type="repeat" description="PPR" evidence="2">
    <location>
        <begin position="390"/>
        <end position="420"/>
    </location>
</feature>
<feature type="repeat" description="PPR" evidence="2">
    <location>
        <begin position="258"/>
        <end position="292"/>
    </location>
</feature>
<dbReference type="AlphaFoldDB" id="A0A1Q3AZ39"/>
<dbReference type="InterPro" id="IPR002885">
    <property type="entry name" value="PPR_rpt"/>
</dbReference>
<name>A0A1Q3AZ39_CEPFO</name>
<reference evidence="4" key="1">
    <citation type="submission" date="2016-04" db="EMBL/GenBank/DDBJ databases">
        <title>Cephalotus genome sequencing.</title>
        <authorList>
            <person name="Fukushima K."/>
            <person name="Hasebe M."/>
            <person name="Fang X."/>
        </authorList>
    </citation>
    <scope>NUCLEOTIDE SEQUENCE [LARGE SCALE GENOMIC DNA]</scope>
    <source>
        <strain evidence="4">cv. St1</strain>
    </source>
</reference>
<dbReference type="GO" id="GO:0003723">
    <property type="term" value="F:RNA binding"/>
    <property type="evidence" value="ECO:0007669"/>
    <property type="project" value="InterPro"/>
</dbReference>
<evidence type="ECO:0000313" key="3">
    <source>
        <dbReference type="EMBL" id="GAV60904.1"/>
    </source>
</evidence>
<dbReference type="EMBL" id="BDDD01000177">
    <property type="protein sequence ID" value="GAV60904.1"/>
    <property type="molecule type" value="Genomic_DNA"/>
</dbReference>
<dbReference type="Pfam" id="PF01535">
    <property type="entry name" value="PPR"/>
    <property type="match status" value="5"/>
</dbReference>
<sequence>MILSHKPKSLLRLLISPTSLTLKWVSTITAKTCIPLHQNALDHLQSLYNAKPEDQKNRDYELAMVSALKSCATHLFIPQGQQLHSLVFISGLKSNTFIQNSLINMYAKCGLMSIAESLFYSCSRLDPVSCNIMIAGYVKSGRLNDAHKLFEIMPDKGCVSYTTMIMGFAQNEFWFEAIEVYKDMRNVGVVPNEVTLASVMSACTRLGGIWDCRTLHGLAIQMNFNGWVIVSTNLLQMYCIFSSLEEARSLFDEMPERNTVSWNVMLNGYAKAGLVKLARELFEWIPEKDVVSWGTLLDGYVKVECLSEALMTYGAMIRDGVGPTEVMVVDLVSACGRSLAFWEGQQLHSVIVKSGFDCCDFIQSTIIHFYAACGKIDLACLQFEVGIKDHLASWNALIAGYIRNGMIELAGQMFNKMPGRDVFSWSAMIAGYTQSEQPDIALELFHEMIASGIQPNQITMVSVFSAIASLGTLKEGRWAHEYVSKNSIPLNDNLSAAIIDMYAKCGSINCALKVFYQIRDKSSTVSPWNAIICGLAVHGHANLSLRMYSDLQKRLIKLNSITFIGVLSACCHAGLVDLELADWKKQRSL</sequence>
<dbReference type="Gene3D" id="1.25.40.10">
    <property type="entry name" value="Tetratricopeptide repeat domain"/>
    <property type="match status" value="4"/>
</dbReference>
<accession>A0A1Q3AZ39</accession>
<evidence type="ECO:0000256" key="2">
    <source>
        <dbReference type="PROSITE-ProRule" id="PRU00708"/>
    </source>
</evidence>
<organism evidence="3 4">
    <name type="scientific">Cephalotus follicularis</name>
    <name type="common">Albany pitcher plant</name>
    <dbReference type="NCBI Taxonomy" id="3775"/>
    <lineage>
        <taxon>Eukaryota</taxon>
        <taxon>Viridiplantae</taxon>
        <taxon>Streptophyta</taxon>
        <taxon>Embryophyta</taxon>
        <taxon>Tracheophyta</taxon>
        <taxon>Spermatophyta</taxon>
        <taxon>Magnoliopsida</taxon>
        <taxon>eudicotyledons</taxon>
        <taxon>Gunneridae</taxon>
        <taxon>Pentapetalae</taxon>
        <taxon>rosids</taxon>
        <taxon>fabids</taxon>
        <taxon>Oxalidales</taxon>
        <taxon>Cephalotaceae</taxon>
        <taxon>Cephalotus</taxon>
    </lineage>
</organism>
<dbReference type="PANTHER" id="PTHR47926:SF407">
    <property type="entry name" value="(WILD MALAYSIAN BANANA) HYPOTHETICAL PROTEIN"/>
    <property type="match status" value="1"/>
</dbReference>
<dbReference type="InterPro" id="IPR046960">
    <property type="entry name" value="PPR_At4g14850-like_plant"/>
</dbReference>
<proteinExistence type="predicted"/>
<dbReference type="InParanoid" id="A0A1Q3AZ39"/>
<dbReference type="FunFam" id="1.25.40.10:FF:000348">
    <property type="entry name" value="Pentatricopeptide repeat-containing protein chloroplastic"/>
    <property type="match status" value="1"/>
</dbReference>
<feature type="repeat" description="PPR" evidence="2">
    <location>
        <begin position="126"/>
        <end position="160"/>
    </location>
</feature>
<dbReference type="NCBIfam" id="TIGR00756">
    <property type="entry name" value="PPR"/>
    <property type="match status" value="6"/>
</dbReference>
<protein>
    <submittedName>
        <fullName evidence="3">PPR domain-containing protein/PPR_1 domain-containing protein/PPR_2 domain-containing protein</fullName>
    </submittedName>
</protein>
<dbReference type="FunCoup" id="A0A1Q3AZ39">
    <property type="interactions" value="678"/>
</dbReference>
<dbReference type="Proteomes" id="UP000187406">
    <property type="component" value="Unassembled WGS sequence"/>
</dbReference>
<evidence type="ECO:0000256" key="1">
    <source>
        <dbReference type="ARBA" id="ARBA00022737"/>
    </source>
</evidence>
<evidence type="ECO:0000313" key="4">
    <source>
        <dbReference type="Proteomes" id="UP000187406"/>
    </source>
</evidence>
<dbReference type="Pfam" id="PF13041">
    <property type="entry name" value="PPR_2"/>
    <property type="match status" value="3"/>
</dbReference>
<dbReference type="GO" id="GO:0009451">
    <property type="term" value="P:RNA modification"/>
    <property type="evidence" value="ECO:0007669"/>
    <property type="project" value="InterPro"/>
</dbReference>
<feature type="repeat" description="PPR" evidence="2">
    <location>
        <begin position="421"/>
        <end position="455"/>
    </location>
</feature>
<dbReference type="OrthoDB" id="601293at2759"/>
<dbReference type="STRING" id="3775.A0A1Q3AZ39"/>
<gene>
    <name evidence="3" type="ORF">CFOL_v3_04432</name>
</gene>
<keyword evidence="1" id="KW-0677">Repeat</keyword>
<dbReference type="PROSITE" id="PS51375">
    <property type="entry name" value="PPR"/>
    <property type="match status" value="4"/>
</dbReference>
<dbReference type="InterPro" id="IPR011990">
    <property type="entry name" value="TPR-like_helical_dom_sf"/>
</dbReference>
<comment type="caution">
    <text evidence="3">The sequence shown here is derived from an EMBL/GenBank/DDBJ whole genome shotgun (WGS) entry which is preliminary data.</text>
</comment>